<evidence type="ECO:0000256" key="7">
    <source>
        <dbReference type="ARBA" id="ARBA00048248"/>
    </source>
</evidence>
<keyword evidence="6 8" id="KW-0030">Aminoacyl-tRNA synthetase</keyword>
<keyword evidence="5 8" id="KW-0648">Protein biosynthesis</keyword>
<dbReference type="SUPFAM" id="SSF52374">
    <property type="entry name" value="Nucleotidylyl transferase"/>
    <property type="match status" value="1"/>
</dbReference>
<dbReference type="FunFam" id="1.10.240.10:FF:000001">
    <property type="entry name" value="Tyrosine--tRNA ligase"/>
    <property type="match status" value="1"/>
</dbReference>
<evidence type="ECO:0000256" key="1">
    <source>
        <dbReference type="ARBA" id="ARBA00005594"/>
    </source>
</evidence>
<dbReference type="GO" id="GO:0005739">
    <property type="term" value="C:mitochondrion"/>
    <property type="evidence" value="ECO:0007669"/>
    <property type="project" value="TreeGrafter"/>
</dbReference>
<dbReference type="PRINTS" id="PR01040">
    <property type="entry name" value="TRNASYNTHTYR"/>
</dbReference>
<dbReference type="SUPFAM" id="SSF55174">
    <property type="entry name" value="Alpha-L RNA-binding motif"/>
    <property type="match status" value="1"/>
</dbReference>
<dbReference type="PANTHER" id="PTHR11766">
    <property type="entry name" value="TYROSYL-TRNA SYNTHETASE"/>
    <property type="match status" value="1"/>
</dbReference>
<dbReference type="InterPro" id="IPR002307">
    <property type="entry name" value="Tyr-tRNA-ligase"/>
</dbReference>
<dbReference type="NCBIfam" id="TIGR00234">
    <property type="entry name" value="tyrS"/>
    <property type="match status" value="1"/>
</dbReference>
<evidence type="ECO:0000256" key="3">
    <source>
        <dbReference type="ARBA" id="ARBA00022741"/>
    </source>
</evidence>
<name>A0A1L9SBS8_9EURO</name>
<evidence type="ECO:0000313" key="12">
    <source>
        <dbReference type="Proteomes" id="UP000184188"/>
    </source>
</evidence>
<evidence type="ECO:0000256" key="8">
    <source>
        <dbReference type="RuleBase" id="RU361234"/>
    </source>
</evidence>
<dbReference type="InterPro" id="IPR014729">
    <property type="entry name" value="Rossmann-like_a/b/a_fold"/>
</dbReference>
<evidence type="ECO:0000256" key="2">
    <source>
        <dbReference type="ARBA" id="ARBA00022598"/>
    </source>
</evidence>
<feature type="domain" description="Tyrosyl-tRNA synthetase C-terminal" evidence="10">
    <location>
        <begin position="404"/>
        <end position="520"/>
    </location>
</feature>
<evidence type="ECO:0000259" key="10">
    <source>
        <dbReference type="Pfam" id="PF16714"/>
    </source>
</evidence>
<sequence length="533" mass="59941">MGKEIEAGKRKSFLEHLEERCLVNSVVGERDVLHQMFTKKRVGMYAGVDPTAPSLHVGHMLPFMILAWGYVWGLPVTFLLGGSTSKIGDPSGRMKGRAPVESSVRKANMMSMHIQLKKLSRSIETYGRRHGYVREWVWKRALMNNNTWWNKTPFVEVLRELGQFIRIGPMLGRDTVKARLTKGDGMAFSEFSYPLMQAWDWWILFRKGCQVQVGGSDQFGNILFGMDSIKAISKNTMHEINRNPLDDDMDKPMGITTPLLTTSSGEKFGKSAGNAIWLDSDLTSSFELYQFFHRTSDDVVERYLKMFTFLPLEEISKIMEAQNQDPSQRVAQQALAAEFVELIHGKKEAEAVVMQHRSLFRPRNSKAEPTPLPKTPSSPPASHQNSPVSGFTNPQSGNEYAPQTNFANMPAPHVTLPRSLVYNQNFHKILYSAGLVASKSEGHRIIQNSGAYVGSRAGDTGPMSDSMSFTPIKPWEASKTETFIVDDLLLLRIGKWKYKIVKIISDEDFKQKGLTAPGYEEAEPEEPVQDAAQ</sequence>
<feature type="region of interest" description="Disordered" evidence="9">
    <location>
        <begin position="359"/>
        <end position="406"/>
    </location>
</feature>
<evidence type="ECO:0000256" key="5">
    <source>
        <dbReference type="ARBA" id="ARBA00022917"/>
    </source>
</evidence>
<dbReference type="GeneID" id="34610066"/>
<organism evidence="11 12">
    <name type="scientific">Penicilliopsis zonata CBS 506.65</name>
    <dbReference type="NCBI Taxonomy" id="1073090"/>
    <lineage>
        <taxon>Eukaryota</taxon>
        <taxon>Fungi</taxon>
        <taxon>Dikarya</taxon>
        <taxon>Ascomycota</taxon>
        <taxon>Pezizomycotina</taxon>
        <taxon>Eurotiomycetes</taxon>
        <taxon>Eurotiomycetidae</taxon>
        <taxon>Eurotiales</taxon>
        <taxon>Aspergillaceae</taxon>
        <taxon>Penicilliopsis</taxon>
    </lineage>
</organism>
<dbReference type="VEuPathDB" id="FungiDB:ASPZODRAFT_134686"/>
<dbReference type="InterPro" id="IPR002305">
    <property type="entry name" value="aa-tRNA-synth_Ic"/>
</dbReference>
<evidence type="ECO:0000313" key="11">
    <source>
        <dbReference type="EMBL" id="OJJ44602.1"/>
    </source>
</evidence>
<proteinExistence type="inferred from homology"/>
<comment type="similarity">
    <text evidence="1 8">Belongs to the class-I aminoacyl-tRNA synthetase family.</text>
</comment>
<dbReference type="RefSeq" id="XP_022579112.1">
    <property type="nucleotide sequence ID" value="XM_022723601.1"/>
</dbReference>
<dbReference type="EC" id="6.1.1.1" evidence="8"/>
<keyword evidence="3 8" id="KW-0547">Nucleotide-binding</keyword>
<dbReference type="PROSITE" id="PS00178">
    <property type="entry name" value="AA_TRNA_LIGASE_I"/>
    <property type="match status" value="1"/>
</dbReference>
<evidence type="ECO:0000256" key="9">
    <source>
        <dbReference type="SAM" id="MobiDB-lite"/>
    </source>
</evidence>
<accession>A0A1L9SBS8</accession>
<dbReference type="FunFam" id="3.40.50.620:FF:000227">
    <property type="entry name" value="Tyrosine--tRNA ligase"/>
    <property type="match status" value="1"/>
</dbReference>
<dbReference type="GO" id="GO:0005524">
    <property type="term" value="F:ATP binding"/>
    <property type="evidence" value="ECO:0007669"/>
    <property type="project" value="UniProtKB-KW"/>
</dbReference>
<dbReference type="GO" id="GO:0004831">
    <property type="term" value="F:tyrosine-tRNA ligase activity"/>
    <property type="evidence" value="ECO:0007669"/>
    <property type="project" value="UniProtKB-EC"/>
</dbReference>
<protein>
    <recommendedName>
        <fullName evidence="8">Tyrosine--tRNA ligase</fullName>
        <ecNumber evidence="8">6.1.1.1</ecNumber>
    </recommendedName>
    <alternativeName>
        <fullName evidence="8">Tyrosyl-tRNA synthetase</fullName>
    </alternativeName>
</protein>
<dbReference type="AlphaFoldDB" id="A0A1L9SBS8"/>
<keyword evidence="2 8" id="KW-0436">Ligase</keyword>
<dbReference type="Gene3D" id="3.10.290.10">
    <property type="entry name" value="RNA-binding S4 domain"/>
    <property type="match status" value="1"/>
</dbReference>
<dbReference type="GO" id="GO:0006437">
    <property type="term" value="P:tyrosyl-tRNA aminoacylation"/>
    <property type="evidence" value="ECO:0007669"/>
    <property type="project" value="InterPro"/>
</dbReference>
<feature type="compositionally biased region" description="Polar residues" evidence="9">
    <location>
        <begin position="381"/>
        <end position="406"/>
    </location>
</feature>
<dbReference type="InterPro" id="IPR032005">
    <property type="entry name" value="TyrRSs_C"/>
</dbReference>
<dbReference type="InterPro" id="IPR036986">
    <property type="entry name" value="S4_RNA-bd_sf"/>
</dbReference>
<dbReference type="OrthoDB" id="337870at2759"/>
<dbReference type="PANTHER" id="PTHR11766:SF0">
    <property type="entry name" value="TYROSINE--TRNA LIGASE, MITOCHONDRIAL"/>
    <property type="match status" value="1"/>
</dbReference>
<keyword evidence="4 8" id="KW-0067">ATP-binding</keyword>
<dbReference type="GO" id="GO:0005829">
    <property type="term" value="C:cytosol"/>
    <property type="evidence" value="ECO:0007669"/>
    <property type="project" value="TreeGrafter"/>
</dbReference>
<dbReference type="STRING" id="1073090.A0A1L9SBS8"/>
<keyword evidence="12" id="KW-1185">Reference proteome</keyword>
<dbReference type="InterPro" id="IPR001412">
    <property type="entry name" value="aa-tRNA-synth_I_CS"/>
</dbReference>
<gene>
    <name evidence="11" type="ORF">ASPZODRAFT_134686</name>
</gene>
<dbReference type="CDD" id="cd00805">
    <property type="entry name" value="TyrRS_core"/>
    <property type="match status" value="1"/>
</dbReference>
<dbReference type="Proteomes" id="UP000184188">
    <property type="component" value="Unassembled WGS sequence"/>
</dbReference>
<dbReference type="InterPro" id="IPR024088">
    <property type="entry name" value="Tyr-tRNA-ligase_bac-type"/>
</dbReference>
<feature type="compositionally biased region" description="Pro residues" evidence="9">
    <location>
        <begin position="370"/>
        <end position="379"/>
    </location>
</feature>
<dbReference type="GO" id="GO:0003723">
    <property type="term" value="F:RNA binding"/>
    <property type="evidence" value="ECO:0007669"/>
    <property type="project" value="InterPro"/>
</dbReference>
<dbReference type="Gene3D" id="1.10.240.10">
    <property type="entry name" value="Tyrosyl-Transfer RNA Synthetase"/>
    <property type="match status" value="1"/>
</dbReference>
<reference evidence="12" key="1">
    <citation type="journal article" date="2017" name="Genome Biol.">
        <title>Comparative genomics reveals high biological diversity and specific adaptations in the industrially and medically important fungal genus Aspergillus.</title>
        <authorList>
            <person name="de Vries R.P."/>
            <person name="Riley R."/>
            <person name="Wiebenga A."/>
            <person name="Aguilar-Osorio G."/>
            <person name="Amillis S."/>
            <person name="Uchima C.A."/>
            <person name="Anderluh G."/>
            <person name="Asadollahi M."/>
            <person name="Askin M."/>
            <person name="Barry K."/>
            <person name="Battaglia E."/>
            <person name="Bayram O."/>
            <person name="Benocci T."/>
            <person name="Braus-Stromeyer S.A."/>
            <person name="Caldana C."/>
            <person name="Canovas D."/>
            <person name="Cerqueira G.C."/>
            <person name="Chen F."/>
            <person name="Chen W."/>
            <person name="Choi C."/>
            <person name="Clum A."/>
            <person name="Dos Santos R.A."/>
            <person name="Damasio A.R."/>
            <person name="Diallinas G."/>
            <person name="Emri T."/>
            <person name="Fekete E."/>
            <person name="Flipphi M."/>
            <person name="Freyberg S."/>
            <person name="Gallo A."/>
            <person name="Gournas C."/>
            <person name="Habgood R."/>
            <person name="Hainaut M."/>
            <person name="Harispe M.L."/>
            <person name="Henrissat B."/>
            <person name="Hilden K.S."/>
            <person name="Hope R."/>
            <person name="Hossain A."/>
            <person name="Karabika E."/>
            <person name="Karaffa L."/>
            <person name="Karanyi Z."/>
            <person name="Krasevec N."/>
            <person name="Kuo A."/>
            <person name="Kusch H."/>
            <person name="LaButti K."/>
            <person name="Lagendijk E.L."/>
            <person name="Lapidus A."/>
            <person name="Levasseur A."/>
            <person name="Lindquist E."/>
            <person name="Lipzen A."/>
            <person name="Logrieco A.F."/>
            <person name="MacCabe A."/>
            <person name="Maekelae M.R."/>
            <person name="Malavazi I."/>
            <person name="Melin P."/>
            <person name="Meyer V."/>
            <person name="Mielnichuk N."/>
            <person name="Miskei M."/>
            <person name="Molnar A.P."/>
            <person name="Mule G."/>
            <person name="Ngan C.Y."/>
            <person name="Orejas M."/>
            <person name="Orosz E."/>
            <person name="Ouedraogo J.P."/>
            <person name="Overkamp K.M."/>
            <person name="Park H.-S."/>
            <person name="Perrone G."/>
            <person name="Piumi F."/>
            <person name="Punt P.J."/>
            <person name="Ram A.F."/>
            <person name="Ramon A."/>
            <person name="Rauscher S."/>
            <person name="Record E."/>
            <person name="Riano-Pachon D.M."/>
            <person name="Robert V."/>
            <person name="Roehrig J."/>
            <person name="Ruller R."/>
            <person name="Salamov A."/>
            <person name="Salih N.S."/>
            <person name="Samson R.A."/>
            <person name="Sandor E."/>
            <person name="Sanguinetti M."/>
            <person name="Schuetze T."/>
            <person name="Sepcic K."/>
            <person name="Shelest E."/>
            <person name="Sherlock G."/>
            <person name="Sophianopoulou V."/>
            <person name="Squina F.M."/>
            <person name="Sun H."/>
            <person name="Susca A."/>
            <person name="Todd R.B."/>
            <person name="Tsang A."/>
            <person name="Unkles S.E."/>
            <person name="van de Wiele N."/>
            <person name="van Rossen-Uffink D."/>
            <person name="Oliveira J.V."/>
            <person name="Vesth T.C."/>
            <person name="Visser J."/>
            <person name="Yu J.-H."/>
            <person name="Zhou M."/>
            <person name="Andersen M.R."/>
            <person name="Archer D.B."/>
            <person name="Baker S.E."/>
            <person name="Benoit I."/>
            <person name="Brakhage A.A."/>
            <person name="Braus G.H."/>
            <person name="Fischer R."/>
            <person name="Frisvad J.C."/>
            <person name="Goldman G.H."/>
            <person name="Houbraken J."/>
            <person name="Oakley B."/>
            <person name="Pocsi I."/>
            <person name="Scazzocchio C."/>
            <person name="Seiboth B."/>
            <person name="vanKuyk P.A."/>
            <person name="Wortman J."/>
            <person name="Dyer P.S."/>
            <person name="Grigoriev I.V."/>
        </authorList>
    </citation>
    <scope>NUCLEOTIDE SEQUENCE [LARGE SCALE GENOMIC DNA]</scope>
    <source>
        <strain evidence="12">CBS 506.65</strain>
    </source>
</reference>
<dbReference type="Pfam" id="PF16714">
    <property type="entry name" value="TyrRSs_C"/>
    <property type="match status" value="1"/>
</dbReference>
<evidence type="ECO:0000256" key="6">
    <source>
        <dbReference type="ARBA" id="ARBA00023146"/>
    </source>
</evidence>
<dbReference type="Pfam" id="PF00579">
    <property type="entry name" value="tRNA-synt_1b"/>
    <property type="match status" value="1"/>
</dbReference>
<dbReference type="EMBL" id="KV878347">
    <property type="protein sequence ID" value="OJJ44602.1"/>
    <property type="molecule type" value="Genomic_DNA"/>
</dbReference>
<evidence type="ECO:0000256" key="4">
    <source>
        <dbReference type="ARBA" id="ARBA00022840"/>
    </source>
</evidence>
<dbReference type="Gene3D" id="3.40.50.620">
    <property type="entry name" value="HUPs"/>
    <property type="match status" value="1"/>
</dbReference>
<comment type="catalytic activity">
    <reaction evidence="7 8">
        <text>tRNA(Tyr) + L-tyrosine + ATP = L-tyrosyl-tRNA(Tyr) + AMP + diphosphate + H(+)</text>
        <dbReference type="Rhea" id="RHEA:10220"/>
        <dbReference type="Rhea" id="RHEA-COMP:9706"/>
        <dbReference type="Rhea" id="RHEA-COMP:9707"/>
        <dbReference type="ChEBI" id="CHEBI:15378"/>
        <dbReference type="ChEBI" id="CHEBI:30616"/>
        <dbReference type="ChEBI" id="CHEBI:33019"/>
        <dbReference type="ChEBI" id="CHEBI:58315"/>
        <dbReference type="ChEBI" id="CHEBI:78442"/>
        <dbReference type="ChEBI" id="CHEBI:78536"/>
        <dbReference type="ChEBI" id="CHEBI:456215"/>
        <dbReference type="EC" id="6.1.1.1"/>
    </reaction>
</comment>